<comment type="caution">
    <text evidence="1">The sequence shown here is derived from an EMBL/GenBank/DDBJ whole genome shotgun (WGS) entry which is preliminary data.</text>
</comment>
<organism evidence="1 2">
    <name type="scientific">Helicostylum pulchrum</name>
    <dbReference type="NCBI Taxonomy" id="562976"/>
    <lineage>
        <taxon>Eukaryota</taxon>
        <taxon>Fungi</taxon>
        <taxon>Fungi incertae sedis</taxon>
        <taxon>Mucoromycota</taxon>
        <taxon>Mucoromycotina</taxon>
        <taxon>Mucoromycetes</taxon>
        <taxon>Mucorales</taxon>
        <taxon>Mucorineae</taxon>
        <taxon>Mucoraceae</taxon>
        <taxon>Helicostylum</taxon>
    </lineage>
</organism>
<gene>
    <name evidence="1" type="ORF">HPULCUR_002261</name>
</gene>
<proteinExistence type="predicted"/>
<accession>A0ABP9XRT3</accession>
<evidence type="ECO:0000313" key="1">
    <source>
        <dbReference type="EMBL" id="GAA5796883.1"/>
    </source>
</evidence>
<evidence type="ECO:0000313" key="2">
    <source>
        <dbReference type="Proteomes" id="UP001476247"/>
    </source>
</evidence>
<protein>
    <submittedName>
        <fullName evidence="1">Uncharacterized protein</fullName>
    </submittedName>
</protein>
<dbReference type="Proteomes" id="UP001476247">
    <property type="component" value="Unassembled WGS sequence"/>
</dbReference>
<reference evidence="1 2" key="1">
    <citation type="submission" date="2024-04" db="EMBL/GenBank/DDBJ databases">
        <title>genome sequences of Mucor flavus KT1a and Helicostylum pulchrum KT1b strains isolation_sourced from the surface of a dry-aged beef.</title>
        <authorList>
            <person name="Toyotome T."/>
            <person name="Hosono M."/>
            <person name="Torimaru M."/>
            <person name="Fukuda K."/>
            <person name="Mikami N."/>
        </authorList>
    </citation>
    <scope>NUCLEOTIDE SEQUENCE [LARGE SCALE GENOMIC DNA]</scope>
    <source>
        <strain evidence="1 2">KT1b</strain>
    </source>
</reference>
<dbReference type="EMBL" id="BAABUJ010000007">
    <property type="protein sequence ID" value="GAA5796883.1"/>
    <property type="molecule type" value="Genomic_DNA"/>
</dbReference>
<name>A0ABP9XRT3_9FUNG</name>
<sequence length="112" mass="12948">MYPITNNQINVMALGLSSIINLGDNTKDSQKSLFSEQEWDSIKKYYSTRYKKIEYIMPEEACAEAWDTIIAIVRENNLFLGSEYISSLKASETDSVYKGQERSLRKLMVRAY</sequence>
<keyword evidence="2" id="KW-1185">Reference proteome</keyword>